<dbReference type="EMBL" id="JACHEO010000011">
    <property type="protein sequence ID" value="MBB5348403.1"/>
    <property type="molecule type" value="Genomic_DNA"/>
</dbReference>
<accession>A0A840UUD6</accession>
<dbReference type="PANTHER" id="PTHR32114:SF2">
    <property type="entry name" value="ABC TRANSPORTER ABCH.3"/>
    <property type="match status" value="1"/>
</dbReference>
<protein>
    <submittedName>
        <fullName evidence="3">Exonuclease SbcC</fullName>
    </submittedName>
</protein>
<keyword evidence="3" id="KW-0269">Exonuclease</keyword>
<dbReference type="GO" id="GO:0006302">
    <property type="term" value="P:double-strand break repair"/>
    <property type="evidence" value="ECO:0007669"/>
    <property type="project" value="InterPro"/>
</dbReference>
<feature type="domain" description="Rad50/SbcC-type AAA" evidence="2">
    <location>
        <begin position="5"/>
        <end position="340"/>
    </location>
</feature>
<dbReference type="GO" id="GO:0016887">
    <property type="term" value="F:ATP hydrolysis activity"/>
    <property type="evidence" value="ECO:0007669"/>
    <property type="project" value="InterPro"/>
</dbReference>
<keyword evidence="3" id="KW-0378">Hydrolase</keyword>
<sequence>MQITSVSLKNIKSHRDKDLHFVNGINVLSGANGAGKSTIFEAIGYALFGVDARDFVGNIERFISIGAKKGEISVVFLTDAGNRYRVSRGVGAGSKWLLATEVGGIFEVEDHAGAQETEERIRQLLGLDSGRSLADQFKLVIGPFQNDFLGPFVLKQSTKRQEAFDEILGIDAWRKTYKGTSSLVATTKNKIEILNVEIAGKQEQVASLPDKKKELVEIIKDSGARQKILLEKEGALKKIDKQLVQLDGQEKTINTNQAEIKVLDNRIRDGEGKIADQKQRVIESEQAQAMLEKTKTGKEAFEEAEKELKNLRMQEQQRRAVEKEINELEKKRAKLNQTIEHEQREVVNAEKQLAEEERQLHSIRKGLAADKNTSDSAARLPKLREDIEKLRAVLGLLNGKQAGLQEGKEKLREGVCPFFKESCKNIIGKKPRDVFTERLEGLEREKNEFNHQIEALNREIETAEKAQQELNSLKVRGEEIEKQIKTLEKKRQDNDKRKSGISGLKVQQIEADKATEARKEDLKVFQDLDTKIKTLEGIKAKHQSDRDAFFANQKDAQDLKNRQEVLKKMLVLLDELAKTLTEKRTEIAQLQKVYDAKKHAEERSKKEELVAENATLRQQIENLGKEQNRIEGEVKKLKEIRKEIEAKLAERKKIEKKESLIKFLRNQIFKNVSTQLSDRFREEISLRADRIYRNIAETDEELYWGDKYQIVLRDMVDGQIRERTDDQLSGGQIMSSVVALRLALLQTIGARVAFFDEPTSNLDATRRENLAHAFRAIDVGREELTEHWYDQLFLISHDVAFTEVTDQIISLDAD</sequence>
<proteinExistence type="predicted"/>
<keyword evidence="3" id="KW-0540">Nuclease</keyword>
<dbReference type="Gene3D" id="3.40.50.300">
    <property type="entry name" value="P-loop containing nucleotide triphosphate hydrolases"/>
    <property type="match status" value="2"/>
</dbReference>
<gene>
    <name evidence="3" type="ORF">HNQ81_002138</name>
</gene>
<feature type="coiled-coil region" evidence="1">
    <location>
        <begin position="432"/>
        <end position="497"/>
    </location>
</feature>
<dbReference type="InterPro" id="IPR027417">
    <property type="entry name" value="P-loop_NTPase"/>
</dbReference>
<dbReference type="Proteomes" id="UP000539642">
    <property type="component" value="Unassembled WGS sequence"/>
</dbReference>
<dbReference type="SUPFAM" id="SSF52540">
    <property type="entry name" value="P-loop containing nucleoside triphosphate hydrolases"/>
    <property type="match status" value="2"/>
</dbReference>
<keyword evidence="1" id="KW-0175">Coiled coil</keyword>
<dbReference type="GO" id="GO:0004527">
    <property type="term" value="F:exonuclease activity"/>
    <property type="evidence" value="ECO:0007669"/>
    <property type="project" value="UniProtKB-KW"/>
</dbReference>
<evidence type="ECO:0000313" key="4">
    <source>
        <dbReference type="Proteomes" id="UP000539642"/>
    </source>
</evidence>
<feature type="coiled-coil region" evidence="1">
    <location>
        <begin position="573"/>
        <end position="657"/>
    </location>
</feature>
<dbReference type="PANTHER" id="PTHR32114">
    <property type="entry name" value="ABC TRANSPORTER ABCH.3"/>
    <property type="match status" value="1"/>
</dbReference>
<organism evidence="3 4">
    <name type="scientific">Desulfoprunum benzoelyticum</name>
    <dbReference type="NCBI Taxonomy" id="1506996"/>
    <lineage>
        <taxon>Bacteria</taxon>
        <taxon>Pseudomonadati</taxon>
        <taxon>Thermodesulfobacteriota</taxon>
        <taxon>Desulfobulbia</taxon>
        <taxon>Desulfobulbales</taxon>
        <taxon>Desulfobulbaceae</taxon>
        <taxon>Desulfoprunum</taxon>
    </lineage>
</organism>
<comment type="caution">
    <text evidence="3">The sequence shown here is derived from an EMBL/GenBank/DDBJ whole genome shotgun (WGS) entry which is preliminary data.</text>
</comment>
<dbReference type="AlphaFoldDB" id="A0A840UUD6"/>
<evidence type="ECO:0000259" key="2">
    <source>
        <dbReference type="Pfam" id="PF13476"/>
    </source>
</evidence>
<dbReference type="RefSeq" id="WP_183351108.1">
    <property type="nucleotide sequence ID" value="NZ_JACHEO010000011.1"/>
</dbReference>
<dbReference type="Pfam" id="PF13476">
    <property type="entry name" value="AAA_23"/>
    <property type="match status" value="1"/>
</dbReference>
<evidence type="ECO:0000313" key="3">
    <source>
        <dbReference type="EMBL" id="MBB5348403.1"/>
    </source>
</evidence>
<name>A0A840UUD6_9BACT</name>
<keyword evidence="4" id="KW-1185">Reference proteome</keyword>
<reference evidence="3 4" key="1">
    <citation type="submission" date="2020-08" db="EMBL/GenBank/DDBJ databases">
        <title>Genomic Encyclopedia of Type Strains, Phase IV (KMG-IV): sequencing the most valuable type-strain genomes for metagenomic binning, comparative biology and taxonomic classification.</title>
        <authorList>
            <person name="Goeker M."/>
        </authorList>
    </citation>
    <scope>NUCLEOTIDE SEQUENCE [LARGE SCALE GENOMIC DNA]</scope>
    <source>
        <strain evidence="3 4">DSM 28570</strain>
    </source>
</reference>
<evidence type="ECO:0000256" key="1">
    <source>
        <dbReference type="SAM" id="Coils"/>
    </source>
</evidence>
<feature type="coiled-coil region" evidence="1">
    <location>
        <begin position="294"/>
        <end position="366"/>
    </location>
</feature>
<dbReference type="InterPro" id="IPR038729">
    <property type="entry name" value="Rad50/SbcC_AAA"/>
</dbReference>